<keyword evidence="7 12" id="KW-1133">Transmembrane helix</keyword>
<dbReference type="Pfam" id="PF00528">
    <property type="entry name" value="BPD_transp_1"/>
    <property type="match status" value="1"/>
</dbReference>
<evidence type="ECO:0000256" key="12">
    <source>
        <dbReference type="RuleBase" id="RU363032"/>
    </source>
</evidence>
<feature type="domain" description="ABC transmembrane type-1" evidence="13">
    <location>
        <begin position="18"/>
        <end position="206"/>
    </location>
</feature>
<organism evidence="14 15">
    <name type="scientific">Chitinilyticum piscinae</name>
    <dbReference type="NCBI Taxonomy" id="2866724"/>
    <lineage>
        <taxon>Bacteria</taxon>
        <taxon>Pseudomonadati</taxon>
        <taxon>Pseudomonadota</taxon>
        <taxon>Betaproteobacteria</taxon>
        <taxon>Neisseriales</taxon>
        <taxon>Chitinibacteraceae</taxon>
        <taxon>Chitinilyticum</taxon>
    </lineage>
</organism>
<keyword evidence="4" id="KW-1003">Cell membrane</keyword>
<comment type="similarity">
    <text evidence="2">Belongs to the binding-protein-dependent transport system permease family. HisMQ subfamily.</text>
</comment>
<evidence type="ECO:0000256" key="9">
    <source>
        <dbReference type="ARBA" id="ARBA00060298"/>
    </source>
</evidence>
<reference evidence="14 15" key="1">
    <citation type="submission" date="2020-10" db="EMBL/GenBank/DDBJ databases">
        <title>The genome sequence of Chitinilyticum litopenaei 4Y14.</title>
        <authorList>
            <person name="Liu Y."/>
        </authorList>
    </citation>
    <scope>NUCLEOTIDE SEQUENCE [LARGE SCALE GENOMIC DNA]</scope>
    <source>
        <strain evidence="14 15">4Y14</strain>
    </source>
</reference>
<evidence type="ECO:0000256" key="8">
    <source>
        <dbReference type="ARBA" id="ARBA00023136"/>
    </source>
</evidence>
<dbReference type="RefSeq" id="WP_194117117.1">
    <property type="nucleotide sequence ID" value="NZ_JADFUA010000011.1"/>
</dbReference>
<evidence type="ECO:0000259" key="13">
    <source>
        <dbReference type="PROSITE" id="PS50928"/>
    </source>
</evidence>
<dbReference type="Gene3D" id="1.10.3720.10">
    <property type="entry name" value="MetI-like"/>
    <property type="match status" value="1"/>
</dbReference>
<comment type="subunit">
    <text evidence="10">The complex is composed of two ATP-binding proteins (GltL), two transmembrane proteins (GltJ and GltK) and a solute-binding protein (GltI).</text>
</comment>
<evidence type="ECO:0000256" key="11">
    <source>
        <dbReference type="ARBA" id="ARBA00073645"/>
    </source>
</evidence>
<accession>A0A8J7FU12</accession>
<dbReference type="InterPro" id="IPR043429">
    <property type="entry name" value="ArtM/GltK/GlnP/TcyL/YhdX-like"/>
</dbReference>
<dbReference type="GO" id="GO:0043190">
    <property type="term" value="C:ATP-binding cassette (ABC) transporter complex"/>
    <property type="evidence" value="ECO:0007669"/>
    <property type="project" value="InterPro"/>
</dbReference>
<dbReference type="Proteomes" id="UP000604481">
    <property type="component" value="Unassembled WGS sequence"/>
</dbReference>
<dbReference type="InterPro" id="IPR010065">
    <property type="entry name" value="AA_ABC_transptr_permease_3TM"/>
</dbReference>
<dbReference type="FunFam" id="1.10.3720.10:FF:000006">
    <property type="entry name" value="Glutamate/aspartate ABC transporter, permease protein GltK"/>
    <property type="match status" value="1"/>
</dbReference>
<dbReference type="CDD" id="cd06261">
    <property type="entry name" value="TM_PBP2"/>
    <property type="match status" value="1"/>
</dbReference>
<gene>
    <name evidence="14" type="ORF">INR99_14595</name>
</gene>
<feature type="transmembrane region" description="Helical" evidence="12">
    <location>
        <begin position="54"/>
        <end position="77"/>
    </location>
</feature>
<evidence type="ECO:0000256" key="4">
    <source>
        <dbReference type="ARBA" id="ARBA00022475"/>
    </source>
</evidence>
<keyword evidence="5 12" id="KW-0812">Transmembrane</keyword>
<dbReference type="InterPro" id="IPR035906">
    <property type="entry name" value="MetI-like_sf"/>
</dbReference>
<feature type="transmembrane region" description="Helical" evidence="12">
    <location>
        <begin position="145"/>
        <end position="167"/>
    </location>
</feature>
<evidence type="ECO:0000256" key="7">
    <source>
        <dbReference type="ARBA" id="ARBA00022989"/>
    </source>
</evidence>
<comment type="subcellular location">
    <subcellularLocation>
        <location evidence="1">Cell inner membrane</location>
        <topology evidence="1">Multi-pass membrane protein</topology>
    </subcellularLocation>
    <subcellularLocation>
        <location evidence="12">Cell membrane</location>
        <topology evidence="12">Multi-pass membrane protein</topology>
    </subcellularLocation>
</comment>
<keyword evidence="15" id="KW-1185">Reference proteome</keyword>
<dbReference type="EMBL" id="JADFUA010000011">
    <property type="protein sequence ID" value="MBE9610566.1"/>
    <property type="molecule type" value="Genomic_DNA"/>
</dbReference>
<dbReference type="AlphaFoldDB" id="A0A8J7FU12"/>
<evidence type="ECO:0000256" key="5">
    <source>
        <dbReference type="ARBA" id="ARBA00022692"/>
    </source>
</evidence>
<sequence length="217" mass="24384">MIDWQLIADNRELLVEGMLYSLKLTGTAMLGGIVIGCLLALARLSSFKPLSLFAAFYVNLFRSVPLVLVIFWFYFLIPYFGFQIGPDKSVFITFTLFEAAYYSEIIRAGIQSISRGQVSAAYALGLTYPQTMRYILLPQAFRNMLPVLLTQTVVLFQDTSLVTIIGIKDFMGSNVVVASNNSAMTEMYTFAALAYFCVCFPVSLMLKRLHKRIAVIR</sequence>
<evidence type="ECO:0000256" key="3">
    <source>
        <dbReference type="ARBA" id="ARBA00022448"/>
    </source>
</evidence>
<dbReference type="PROSITE" id="PS50928">
    <property type="entry name" value="ABC_TM1"/>
    <property type="match status" value="1"/>
</dbReference>
<evidence type="ECO:0000313" key="15">
    <source>
        <dbReference type="Proteomes" id="UP000604481"/>
    </source>
</evidence>
<name>A0A8J7FU12_9NEIS</name>
<evidence type="ECO:0000313" key="14">
    <source>
        <dbReference type="EMBL" id="MBE9610566.1"/>
    </source>
</evidence>
<dbReference type="PANTHER" id="PTHR30614:SF1">
    <property type="entry name" value="GLUTAMATE_ASPARTATE IMPORT PERMEASE PROTEIN GLTK"/>
    <property type="match status" value="1"/>
</dbReference>
<proteinExistence type="inferred from homology"/>
<dbReference type="GO" id="GO:0022857">
    <property type="term" value="F:transmembrane transporter activity"/>
    <property type="evidence" value="ECO:0007669"/>
    <property type="project" value="InterPro"/>
</dbReference>
<comment type="function">
    <text evidence="9">Part of the ABC transporter complex GltIJKL involved in glutamate and aspartate uptake. Probably responsible for the translocation of the substrate across the membrane.</text>
</comment>
<evidence type="ECO:0000256" key="1">
    <source>
        <dbReference type="ARBA" id="ARBA00004429"/>
    </source>
</evidence>
<keyword evidence="3 12" id="KW-0813">Transport</keyword>
<evidence type="ECO:0000256" key="2">
    <source>
        <dbReference type="ARBA" id="ARBA00010072"/>
    </source>
</evidence>
<protein>
    <recommendedName>
        <fullName evidence="11">Glutamate/aspartate import permease protein GltK</fullName>
    </recommendedName>
</protein>
<feature type="transmembrane region" description="Helical" evidence="12">
    <location>
        <begin position="20"/>
        <end position="42"/>
    </location>
</feature>
<dbReference type="PANTHER" id="PTHR30614">
    <property type="entry name" value="MEMBRANE COMPONENT OF AMINO ACID ABC TRANSPORTER"/>
    <property type="match status" value="1"/>
</dbReference>
<dbReference type="InterPro" id="IPR000515">
    <property type="entry name" value="MetI-like"/>
</dbReference>
<keyword evidence="6" id="KW-0029">Amino-acid transport</keyword>
<evidence type="ECO:0000256" key="6">
    <source>
        <dbReference type="ARBA" id="ARBA00022970"/>
    </source>
</evidence>
<keyword evidence="8 12" id="KW-0472">Membrane</keyword>
<comment type="caution">
    <text evidence="14">The sequence shown here is derived from an EMBL/GenBank/DDBJ whole genome shotgun (WGS) entry which is preliminary data.</text>
</comment>
<dbReference type="NCBIfam" id="TIGR01726">
    <property type="entry name" value="HEQRo_perm_3TM"/>
    <property type="match status" value="1"/>
</dbReference>
<dbReference type="SUPFAM" id="SSF161098">
    <property type="entry name" value="MetI-like"/>
    <property type="match status" value="1"/>
</dbReference>
<evidence type="ECO:0000256" key="10">
    <source>
        <dbReference type="ARBA" id="ARBA00062718"/>
    </source>
</evidence>
<feature type="transmembrane region" description="Helical" evidence="12">
    <location>
        <begin position="187"/>
        <end position="206"/>
    </location>
</feature>
<dbReference type="GO" id="GO:0006865">
    <property type="term" value="P:amino acid transport"/>
    <property type="evidence" value="ECO:0007669"/>
    <property type="project" value="UniProtKB-KW"/>
</dbReference>